<proteinExistence type="predicted"/>
<organism evidence="2 3">
    <name type="scientific">Mycolicibacterium duvalii</name>
    <dbReference type="NCBI Taxonomy" id="39688"/>
    <lineage>
        <taxon>Bacteria</taxon>
        <taxon>Bacillati</taxon>
        <taxon>Actinomycetota</taxon>
        <taxon>Actinomycetes</taxon>
        <taxon>Mycobacteriales</taxon>
        <taxon>Mycobacteriaceae</taxon>
        <taxon>Mycolicibacterium</taxon>
    </lineage>
</organism>
<feature type="compositionally biased region" description="Low complexity" evidence="1">
    <location>
        <begin position="37"/>
        <end position="53"/>
    </location>
</feature>
<evidence type="ECO:0000313" key="3">
    <source>
        <dbReference type="Proteomes" id="UP000467006"/>
    </source>
</evidence>
<name>A0A7I7K9M9_9MYCO</name>
<evidence type="ECO:0000256" key="1">
    <source>
        <dbReference type="SAM" id="MobiDB-lite"/>
    </source>
</evidence>
<dbReference type="AlphaFoldDB" id="A0A7I7K9M9"/>
<dbReference type="RefSeq" id="WP_098001760.1">
    <property type="nucleotide sequence ID" value="NZ_AP022563.1"/>
</dbReference>
<sequence>MFYRRQSRWTQLRVKFFGGSTFRFLKEFVAGIDAGHGIAHGITPPPQSRARAQPAHETRESP</sequence>
<keyword evidence="3" id="KW-1185">Reference proteome</keyword>
<dbReference type="EMBL" id="AP022563">
    <property type="protein sequence ID" value="BBX20259.1"/>
    <property type="molecule type" value="Genomic_DNA"/>
</dbReference>
<evidence type="ECO:0000313" key="2">
    <source>
        <dbReference type="EMBL" id="BBX20259.1"/>
    </source>
</evidence>
<feature type="region of interest" description="Disordered" evidence="1">
    <location>
        <begin position="37"/>
        <end position="62"/>
    </location>
</feature>
<dbReference type="Proteomes" id="UP000467006">
    <property type="component" value="Chromosome"/>
</dbReference>
<protein>
    <submittedName>
        <fullName evidence="2">Uncharacterized protein</fullName>
    </submittedName>
</protein>
<gene>
    <name evidence="2" type="ORF">MDUV_51190</name>
</gene>
<reference evidence="2 3" key="1">
    <citation type="journal article" date="2019" name="Emerg. Microbes Infect.">
        <title>Comprehensive subspecies identification of 175 nontuberculous mycobacteria species based on 7547 genomic profiles.</title>
        <authorList>
            <person name="Matsumoto Y."/>
            <person name="Kinjo T."/>
            <person name="Motooka D."/>
            <person name="Nabeya D."/>
            <person name="Jung N."/>
            <person name="Uechi K."/>
            <person name="Horii T."/>
            <person name="Iida T."/>
            <person name="Fujita J."/>
            <person name="Nakamura S."/>
        </authorList>
    </citation>
    <scope>NUCLEOTIDE SEQUENCE [LARGE SCALE GENOMIC DNA]</scope>
    <source>
        <strain evidence="2 3">JCM 6396</strain>
    </source>
</reference>
<dbReference type="KEGG" id="mdu:MDUV_51190"/>
<accession>A0A7I7K9M9</accession>